<name>A0A146K4N7_9EUKA</name>
<gene>
    <name evidence="1" type="ORF">TPC1_16701</name>
</gene>
<sequence length="198" mass="22636">PIYLFDLQFRPDKDLKAIQETMLTGSLLQVKQQLELYLANLSRSLDGDDWQKQLSSIQQLYQLLLVDNQFNNYEQNTLVGQMICQMLTQSSGIVSCIQSPRSTLQREVMIVNEFLLQKYGILLSQYLAIIIDPVLSLLGKRGVYFECQAASLLKTIAVHSNLQKILFQKCFSQLRVSKIPSAKCYIMDAMLMCLLSLK</sequence>
<feature type="non-terminal residue" evidence="1">
    <location>
        <position position="1"/>
    </location>
</feature>
<accession>A0A146K4N7</accession>
<reference evidence="1" key="1">
    <citation type="submission" date="2015-07" db="EMBL/GenBank/DDBJ databases">
        <title>Adaptation to a free-living lifestyle via gene acquisitions in the diplomonad Trepomonas sp. PC1.</title>
        <authorList>
            <person name="Xu F."/>
            <person name="Jerlstrom-Hultqvist J."/>
            <person name="Kolisko M."/>
            <person name="Simpson A.G.B."/>
            <person name="Roger A.J."/>
            <person name="Svard S.G."/>
            <person name="Andersson J.O."/>
        </authorList>
    </citation>
    <scope>NUCLEOTIDE SEQUENCE</scope>
    <source>
        <strain evidence="1">PC1</strain>
    </source>
</reference>
<dbReference type="InterPro" id="IPR011989">
    <property type="entry name" value="ARM-like"/>
</dbReference>
<organism evidence="1">
    <name type="scientific">Trepomonas sp. PC1</name>
    <dbReference type="NCBI Taxonomy" id="1076344"/>
    <lineage>
        <taxon>Eukaryota</taxon>
        <taxon>Metamonada</taxon>
        <taxon>Diplomonadida</taxon>
        <taxon>Hexamitidae</taxon>
        <taxon>Hexamitinae</taxon>
        <taxon>Trepomonas</taxon>
    </lineage>
</organism>
<feature type="non-terminal residue" evidence="1">
    <location>
        <position position="198"/>
    </location>
</feature>
<evidence type="ECO:0000313" key="1">
    <source>
        <dbReference type="EMBL" id="JAP91627.1"/>
    </source>
</evidence>
<proteinExistence type="predicted"/>
<dbReference type="EMBL" id="GDID01004979">
    <property type="protein sequence ID" value="JAP91627.1"/>
    <property type="molecule type" value="Transcribed_RNA"/>
</dbReference>
<protein>
    <submittedName>
        <fullName evidence="1">CLASP domain-containing protein</fullName>
    </submittedName>
</protein>
<dbReference type="Gene3D" id="1.25.10.10">
    <property type="entry name" value="Leucine-rich Repeat Variant"/>
    <property type="match status" value="1"/>
</dbReference>
<dbReference type="AlphaFoldDB" id="A0A146K4N7"/>